<evidence type="ECO:0000313" key="2">
    <source>
        <dbReference type="Proteomes" id="UP001060215"/>
    </source>
</evidence>
<organism evidence="1 2">
    <name type="scientific">Camellia lanceoleosa</name>
    <dbReference type="NCBI Taxonomy" id="1840588"/>
    <lineage>
        <taxon>Eukaryota</taxon>
        <taxon>Viridiplantae</taxon>
        <taxon>Streptophyta</taxon>
        <taxon>Embryophyta</taxon>
        <taxon>Tracheophyta</taxon>
        <taxon>Spermatophyta</taxon>
        <taxon>Magnoliopsida</taxon>
        <taxon>eudicotyledons</taxon>
        <taxon>Gunneridae</taxon>
        <taxon>Pentapetalae</taxon>
        <taxon>asterids</taxon>
        <taxon>Ericales</taxon>
        <taxon>Theaceae</taxon>
        <taxon>Camellia</taxon>
    </lineage>
</organism>
<reference evidence="1 2" key="1">
    <citation type="journal article" date="2022" name="Plant J.">
        <title>Chromosome-level genome of Camellia lanceoleosa provides a valuable resource for understanding genome evolution and self-incompatibility.</title>
        <authorList>
            <person name="Gong W."/>
            <person name="Xiao S."/>
            <person name="Wang L."/>
            <person name="Liao Z."/>
            <person name="Chang Y."/>
            <person name="Mo W."/>
            <person name="Hu G."/>
            <person name="Li W."/>
            <person name="Zhao G."/>
            <person name="Zhu H."/>
            <person name="Hu X."/>
            <person name="Ji K."/>
            <person name="Xiang X."/>
            <person name="Song Q."/>
            <person name="Yuan D."/>
            <person name="Jin S."/>
            <person name="Zhang L."/>
        </authorList>
    </citation>
    <scope>NUCLEOTIDE SEQUENCE [LARGE SCALE GENOMIC DNA]</scope>
    <source>
        <strain evidence="1">SQ_2022a</strain>
    </source>
</reference>
<dbReference type="Proteomes" id="UP001060215">
    <property type="component" value="Chromosome 14"/>
</dbReference>
<proteinExistence type="predicted"/>
<keyword evidence="2" id="KW-1185">Reference proteome</keyword>
<accession>A0ACC0FI91</accession>
<evidence type="ECO:0000313" key="1">
    <source>
        <dbReference type="EMBL" id="KAI7988481.1"/>
    </source>
</evidence>
<gene>
    <name evidence="1" type="ORF">LOK49_LG13G01254</name>
</gene>
<comment type="caution">
    <text evidence="1">The sequence shown here is derived from an EMBL/GenBank/DDBJ whole genome shotgun (WGS) entry which is preliminary data.</text>
</comment>
<protein>
    <submittedName>
        <fullName evidence="1">Disease resistance protein RFL1</fullName>
    </submittedName>
</protein>
<dbReference type="EMBL" id="CM045771">
    <property type="protein sequence ID" value="KAI7988481.1"/>
    <property type="molecule type" value="Genomic_DNA"/>
</dbReference>
<name>A0ACC0FI91_9ERIC</name>
<sequence length="222" mass="25759">MSPQEPPVSRINFITLFRFALHLSLLSESFRSFDNYQISRSGKIVQQVSRYSGQDEMIQKLRSNIEALIRQAADIKKELERAEFRSGKKRKHEVENWLRNVEWTKNKVQNLDQEVGGRKISSLLLGNRVDKLNGEIAELREQGRFPRGLLFDMRETEEPLVTLKLIGQAFEQNLKEIWACLMDDMVLRIGIYGMGGVGKSSLAVHTYNRLLKKSESVYWTRL</sequence>